<name>A0A218X9V7_PUNGR</name>
<organism evidence="2 3">
    <name type="scientific">Punica granatum</name>
    <name type="common">Pomegranate</name>
    <dbReference type="NCBI Taxonomy" id="22663"/>
    <lineage>
        <taxon>Eukaryota</taxon>
        <taxon>Viridiplantae</taxon>
        <taxon>Streptophyta</taxon>
        <taxon>Embryophyta</taxon>
        <taxon>Tracheophyta</taxon>
        <taxon>Spermatophyta</taxon>
        <taxon>Magnoliopsida</taxon>
        <taxon>eudicotyledons</taxon>
        <taxon>Gunneridae</taxon>
        <taxon>Pentapetalae</taxon>
        <taxon>rosids</taxon>
        <taxon>malvids</taxon>
        <taxon>Myrtales</taxon>
        <taxon>Lythraceae</taxon>
        <taxon>Punica</taxon>
    </lineage>
</organism>
<feature type="compositionally biased region" description="Polar residues" evidence="1">
    <location>
        <begin position="37"/>
        <end position="48"/>
    </location>
</feature>
<feature type="compositionally biased region" description="Acidic residues" evidence="1">
    <location>
        <begin position="73"/>
        <end position="82"/>
    </location>
</feature>
<dbReference type="PANTHER" id="PTHR31722">
    <property type="entry name" value="OS06G0675200 PROTEIN"/>
    <property type="match status" value="1"/>
</dbReference>
<feature type="compositionally biased region" description="Low complexity" evidence="1">
    <location>
        <begin position="211"/>
        <end position="228"/>
    </location>
</feature>
<dbReference type="PANTHER" id="PTHR31722:SF0">
    <property type="entry name" value="OS06G0675200 PROTEIN"/>
    <property type="match status" value="1"/>
</dbReference>
<gene>
    <name evidence="2" type="ORF">CDL15_Pgr007518</name>
</gene>
<reference evidence="3" key="1">
    <citation type="journal article" date="2017" name="Plant J.">
        <title>The pomegranate (Punica granatum L.) genome and the genomics of punicalagin biosynthesis.</title>
        <authorList>
            <person name="Qin G."/>
            <person name="Xu C."/>
            <person name="Ming R."/>
            <person name="Tang H."/>
            <person name="Guyot R."/>
            <person name="Kramer E.M."/>
            <person name="Hu Y."/>
            <person name="Yi X."/>
            <person name="Qi Y."/>
            <person name="Xu X."/>
            <person name="Gao Z."/>
            <person name="Pan H."/>
            <person name="Jian J."/>
            <person name="Tian Y."/>
            <person name="Yue Z."/>
            <person name="Xu Y."/>
        </authorList>
    </citation>
    <scope>NUCLEOTIDE SEQUENCE [LARGE SCALE GENOMIC DNA]</scope>
    <source>
        <strain evidence="3">cv. Dabenzi</strain>
    </source>
</reference>
<dbReference type="Proteomes" id="UP000197138">
    <property type="component" value="Unassembled WGS sequence"/>
</dbReference>
<accession>A0A218X9V7</accession>
<dbReference type="AlphaFoldDB" id="A0A218X9V7"/>
<feature type="region of interest" description="Disordered" evidence="1">
    <location>
        <begin position="37"/>
        <end position="82"/>
    </location>
</feature>
<feature type="region of interest" description="Disordered" evidence="1">
    <location>
        <begin position="195"/>
        <end position="229"/>
    </location>
</feature>
<protein>
    <submittedName>
        <fullName evidence="2">Uncharacterized protein</fullName>
    </submittedName>
</protein>
<comment type="caution">
    <text evidence="2">The sequence shown here is derived from an EMBL/GenBank/DDBJ whole genome shotgun (WGS) entry which is preliminary data.</text>
</comment>
<dbReference type="EMBL" id="MTKT01002214">
    <property type="protein sequence ID" value="OWM81480.1"/>
    <property type="molecule type" value="Genomic_DNA"/>
</dbReference>
<proteinExistence type="predicted"/>
<evidence type="ECO:0000313" key="2">
    <source>
        <dbReference type="EMBL" id="OWM81480.1"/>
    </source>
</evidence>
<evidence type="ECO:0000256" key="1">
    <source>
        <dbReference type="SAM" id="MobiDB-lite"/>
    </source>
</evidence>
<evidence type="ECO:0000313" key="3">
    <source>
        <dbReference type="Proteomes" id="UP000197138"/>
    </source>
</evidence>
<sequence length="282" mass="30392">MASACVNNIGMSPDNFPAPSYPTYGWLSQTHLSFTPNDDYSMSSTTAFQRQPPSPPQQQARDTSLASHQPPDPDPEPSGEDFEFCLEDPVAILPADELFSNGKFVPLQVSLLKPFVTAVTSMKVAMLPADELFSNGKFVPLHVSLLKPSVTAVTSMKVSSPDLAERRKSIDMSTMDLYSPLPKLRGVPAGEGALRPEEAVSEANSKAPAMSTASCRNSTSSSSSNPKSFKNFLNRGSNASSSSDSSLNMPLLKDLDSDFVMIYSHLSLSSSSFGSHEHEEVF</sequence>